<evidence type="ECO:0000313" key="3">
    <source>
        <dbReference type="EnsemblMetazoa" id="XP_022645715"/>
    </source>
</evidence>
<dbReference type="InParanoid" id="A0A7M7M9F5"/>
<dbReference type="OMA" id="IIGDRRN"/>
<proteinExistence type="predicted"/>
<dbReference type="RefSeq" id="XP_022645715.1">
    <property type="nucleotide sequence ID" value="XM_022789980.1"/>
</dbReference>
<dbReference type="OrthoDB" id="285219at2759"/>
<dbReference type="PANTHER" id="PTHR31184">
    <property type="entry name" value="HUNTINGTIN-INTERACTING PROTEIN K FAMILY MEMBER"/>
    <property type="match status" value="1"/>
</dbReference>
<dbReference type="EnsemblMetazoa" id="XM_022789980">
    <property type="protein sequence ID" value="XP_022645715"/>
    <property type="gene ID" value="LOC111243822"/>
</dbReference>
<accession>A0A7M7M9F5</accession>
<dbReference type="GO" id="GO:0043066">
    <property type="term" value="P:negative regulation of apoptotic process"/>
    <property type="evidence" value="ECO:0007669"/>
    <property type="project" value="TreeGrafter"/>
</dbReference>
<dbReference type="FunCoup" id="A0A7M7M9F5">
    <property type="interactions" value="493"/>
</dbReference>
<evidence type="ECO:0000256" key="1">
    <source>
        <dbReference type="SAM" id="MobiDB-lite"/>
    </source>
</evidence>
<dbReference type="InterPro" id="IPR052617">
    <property type="entry name" value="Huntingtin-int_K"/>
</dbReference>
<dbReference type="Pfam" id="PF19026">
    <property type="entry name" value="UBA_HYPK"/>
    <property type="match status" value="1"/>
</dbReference>
<dbReference type="GO" id="GO:0050821">
    <property type="term" value="P:protein stabilization"/>
    <property type="evidence" value="ECO:0007669"/>
    <property type="project" value="TreeGrafter"/>
</dbReference>
<sequence length="115" mass="12884">MSPAEEVVDDETQEKKLAKHDASNAADLEKVTDFHEEQELSGGDLEIALKAITEKRHKEVQKRVEHLQKLAAVKINKEDVDVIVREMELPKNKAETCLRQAGGDLVQALLDLTNN</sequence>
<dbReference type="InterPro" id="IPR038922">
    <property type="entry name" value="HYPK_UBA"/>
</dbReference>
<dbReference type="PANTHER" id="PTHR31184:SF2">
    <property type="entry name" value="HUNTINGTIN-INTERACTING PROTEIN K"/>
    <property type="match status" value="1"/>
</dbReference>
<dbReference type="AlphaFoldDB" id="A0A7M7M9F5"/>
<dbReference type="KEGG" id="vde:111243822"/>
<dbReference type="InterPro" id="IPR044034">
    <property type="entry name" value="NAC-like_UBA"/>
</dbReference>
<dbReference type="Proteomes" id="UP000594260">
    <property type="component" value="Unplaced"/>
</dbReference>
<evidence type="ECO:0000259" key="2">
    <source>
        <dbReference type="Pfam" id="PF19026"/>
    </source>
</evidence>
<keyword evidence="4" id="KW-1185">Reference proteome</keyword>
<feature type="compositionally biased region" description="Acidic residues" evidence="1">
    <location>
        <begin position="1"/>
        <end position="12"/>
    </location>
</feature>
<protein>
    <recommendedName>
        <fullName evidence="2">Nascent polypeptide-associated complex subunit alpha-like UBA domain-containing protein</fullName>
    </recommendedName>
</protein>
<dbReference type="Gene3D" id="1.10.8.10">
    <property type="entry name" value="DNA helicase RuvA subunit, C-terminal domain"/>
    <property type="match status" value="1"/>
</dbReference>
<feature type="compositionally biased region" description="Basic and acidic residues" evidence="1">
    <location>
        <begin position="13"/>
        <end position="23"/>
    </location>
</feature>
<feature type="domain" description="Nascent polypeptide-associated complex subunit alpha-like UBA" evidence="2">
    <location>
        <begin position="73"/>
        <end position="112"/>
    </location>
</feature>
<dbReference type="GeneID" id="111243822"/>
<feature type="region of interest" description="Disordered" evidence="1">
    <location>
        <begin position="1"/>
        <end position="23"/>
    </location>
</feature>
<reference evidence="3" key="1">
    <citation type="submission" date="2021-01" db="UniProtKB">
        <authorList>
            <consortium name="EnsemblMetazoa"/>
        </authorList>
    </citation>
    <scope>IDENTIFICATION</scope>
</reference>
<evidence type="ECO:0000313" key="4">
    <source>
        <dbReference type="Proteomes" id="UP000594260"/>
    </source>
</evidence>
<name>A0A7M7M9F5_VARDE</name>
<dbReference type="CDD" id="cd14361">
    <property type="entry name" value="UBA_HYPK"/>
    <property type="match status" value="1"/>
</dbReference>
<organism evidence="3 4">
    <name type="scientific">Varroa destructor</name>
    <name type="common">Honeybee mite</name>
    <dbReference type="NCBI Taxonomy" id="109461"/>
    <lineage>
        <taxon>Eukaryota</taxon>
        <taxon>Metazoa</taxon>
        <taxon>Ecdysozoa</taxon>
        <taxon>Arthropoda</taxon>
        <taxon>Chelicerata</taxon>
        <taxon>Arachnida</taxon>
        <taxon>Acari</taxon>
        <taxon>Parasitiformes</taxon>
        <taxon>Mesostigmata</taxon>
        <taxon>Gamasina</taxon>
        <taxon>Dermanyssoidea</taxon>
        <taxon>Varroidae</taxon>
        <taxon>Varroa</taxon>
    </lineage>
</organism>